<dbReference type="Proteomes" id="UP000694865">
    <property type="component" value="Unplaced"/>
</dbReference>
<proteinExistence type="predicted"/>
<sequence length="128" mass="14731">MRPHILSFAHVGHLGIVSTNKNLRSRVWWPGMEKDAEKHCKTCHGCQITSRQNPPEPIRSTRLLTAPWVDLAIDFHGPLPSGEYVLVVIDYYSRYYELVVMKSITAEKNSCRVAYNISETWITRNGFQ</sequence>
<dbReference type="PANTHER" id="PTHR37984:SF11">
    <property type="entry name" value="INTEGRASE CATALYTIC DOMAIN-CONTAINING PROTEIN"/>
    <property type="match status" value="1"/>
</dbReference>
<keyword evidence="2" id="KW-1185">Reference proteome</keyword>
<dbReference type="Gene3D" id="1.10.340.70">
    <property type="match status" value="1"/>
</dbReference>
<dbReference type="PANTHER" id="PTHR37984">
    <property type="entry name" value="PROTEIN CBG26694"/>
    <property type="match status" value="1"/>
</dbReference>
<organism evidence="2 3">
    <name type="scientific">Saccoglossus kowalevskii</name>
    <name type="common">Acorn worm</name>
    <dbReference type="NCBI Taxonomy" id="10224"/>
    <lineage>
        <taxon>Eukaryota</taxon>
        <taxon>Metazoa</taxon>
        <taxon>Hemichordata</taxon>
        <taxon>Enteropneusta</taxon>
        <taxon>Harrimaniidae</taxon>
        <taxon>Saccoglossus</taxon>
    </lineage>
</organism>
<dbReference type="RefSeq" id="XP_006823668.1">
    <property type="nucleotide sequence ID" value="XM_006823605.1"/>
</dbReference>
<dbReference type="Pfam" id="PF17921">
    <property type="entry name" value="Integrase_H2C2"/>
    <property type="match status" value="1"/>
</dbReference>
<feature type="domain" description="Integrase zinc-binding" evidence="1">
    <location>
        <begin position="1"/>
        <end position="49"/>
    </location>
</feature>
<gene>
    <name evidence="3" type="primary">LOC102803784</name>
</gene>
<dbReference type="SUPFAM" id="SSF53098">
    <property type="entry name" value="Ribonuclease H-like"/>
    <property type="match status" value="1"/>
</dbReference>
<evidence type="ECO:0000313" key="3">
    <source>
        <dbReference type="RefSeq" id="XP_006823668.1"/>
    </source>
</evidence>
<dbReference type="GeneID" id="102803784"/>
<dbReference type="Gene3D" id="3.30.420.10">
    <property type="entry name" value="Ribonuclease H-like superfamily/Ribonuclease H"/>
    <property type="match status" value="1"/>
</dbReference>
<evidence type="ECO:0000259" key="1">
    <source>
        <dbReference type="Pfam" id="PF17921"/>
    </source>
</evidence>
<dbReference type="InterPro" id="IPR036397">
    <property type="entry name" value="RNaseH_sf"/>
</dbReference>
<dbReference type="InterPro" id="IPR041588">
    <property type="entry name" value="Integrase_H2C2"/>
</dbReference>
<name>A0ABM0MUH7_SACKO</name>
<reference evidence="3" key="1">
    <citation type="submission" date="2025-08" db="UniProtKB">
        <authorList>
            <consortium name="RefSeq"/>
        </authorList>
    </citation>
    <scope>IDENTIFICATION</scope>
    <source>
        <tissue evidence="3">Testes</tissue>
    </source>
</reference>
<evidence type="ECO:0000313" key="2">
    <source>
        <dbReference type="Proteomes" id="UP000694865"/>
    </source>
</evidence>
<dbReference type="InterPro" id="IPR012337">
    <property type="entry name" value="RNaseH-like_sf"/>
</dbReference>
<protein>
    <submittedName>
        <fullName evidence="3">Uncharacterized protein K02A2.6-like</fullName>
    </submittedName>
</protein>
<accession>A0ABM0MUH7</accession>
<dbReference type="InterPro" id="IPR050951">
    <property type="entry name" value="Retrovirus_Pol_polyprotein"/>
</dbReference>